<accession>A0A0D7AE19</accession>
<feature type="compositionally biased region" description="Polar residues" evidence="1">
    <location>
        <begin position="271"/>
        <end position="288"/>
    </location>
</feature>
<protein>
    <recommendedName>
        <fullName evidence="4">Zn(2)-C6 fungal-type domain-containing protein</fullName>
    </recommendedName>
</protein>
<feature type="compositionally biased region" description="Low complexity" evidence="1">
    <location>
        <begin position="576"/>
        <end position="586"/>
    </location>
</feature>
<gene>
    <name evidence="2" type="ORF">FISHEDRAFT_73400</name>
</gene>
<evidence type="ECO:0000256" key="1">
    <source>
        <dbReference type="SAM" id="MobiDB-lite"/>
    </source>
</evidence>
<proteinExistence type="predicted"/>
<dbReference type="Proteomes" id="UP000054144">
    <property type="component" value="Unassembled WGS sequence"/>
</dbReference>
<sequence>MGTTPSAVSEMTTDDFAIIMIDISEPLHRRIDAAHEVGKMITAARTSKILSSKHFAAVCNVFTTELYRFADVSWLSWAKPFDSTWHDDFSMVCDALEPNFSPPMVPQLVMVLFGMLCNYIEAPYDDGSHRLAMHRLVDLQATWSALPASSVKEQVDSLEHTCASLISLQWLMWPHWYQSEWASIRALMPAPALQAEARLTPSHLALPAPPGLTAPSASVPVLSRASSSSVTPMPGLSGFCMSHVASSSSSSPALFPDRLPPLSIPTTPSSALQSLPESTSPGASSQPVTAANPFVRIWNVNPKSKAPSAIDRHIDFETPAIPSWTAIRDFWRARTSAPPVAPHRSRYNALDPPQPLPAALVVHALPLPALDAPGLHDAFYTQRQEMDTSDTEDGPEDFGLVGFADAERHRLKSVFFMGESKYVPGMVEGETDDSEDKWPEGIQRVRKAGDTVDSSVYHDAAKRCIACRRDNVTCTYYGEASTCLNCRECRIQCDRYLKCPTGHMLSGAHCLEARALKGMYRDSTEPPAEPSLKRERSPGPSTASKRGRGCTGSYVDLALLLGSSCYSGPNVVKNEPSVSPSASSSPEKGKGRSLPRSAVSGWSSMAPPPVPSSSTQVAAPLPSEPVSVVPFGVYLPCVNYLIPSEVEAYTDYCHLSQQIRTGILGIEVLEARYPHFTHTQNREYDTQEGFLTKQGIPTGTTIVAIADVDKPIWKCFHGLQEERLGTRPGDDAKCCLSGAKVWPA</sequence>
<name>A0A0D7AE19_9AGAR</name>
<evidence type="ECO:0000313" key="2">
    <source>
        <dbReference type="EMBL" id="KIY48659.1"/>
    </source>
</evidence>
<evidence type="ECO:0008006" key="4">
    <source>
        <dbReference type="Google" id="ProtNLM"/>
    </source>
</evidence>
<dbReference type="AlphaFoldDB" id="A0A0D7AE19"/>
<feature type="region of interest" description="Disordered" evidence="1">
    <location>
        <begin position="574"/>
        <end position="616"/>
    </location>
</feature>
<keyword evidence="3" id="KW-1185">Reference proteome</keyword>
<reference evidence="2 3" key="1">
    <citation type="journal article" date="2015" name="Fungal Genet. Biol.">
        <title>Evolution of novel wood decay mechanisms in Agaricales revealed by the genome sequences of Fistulina hepatica and Cylindrobasidium torrendii.</title>
        <authorList>
            <person name="Floudas D."/>
            <person name="Held B.W."/>
            <person name="Riley R."/>
            <person name="Nagy L.G."/>
            <person name="Koehler G."/>
            <person name="Ransdell A.S."/>
            <person name="Younus H."/>
            <person name="Chow J."/>
            <person name="Chiniquy J."/>
            <person name="Lipzen A."/>
            <person name="Tritt A."/>
            <person name="Sun H."/>
            <person name="Haridas S."/>
            <person name="LaButti K."/>
            <person name="Ohm R.A."/>
            <person name="Kues U."/>
            <person name="Blanchette R.A."/>
            <person name="Grigoriev I.V."/>
            <person name="Minto R.E."/>
            <person name="Hibbett D.S."/>
        </authorList>
    </citation>
    <scope>NUCLEOTIDE SEQUENCE [LARGE SCALE GENOMIC DNA]</scope>
    <source>
        <strain evidence="2 3">ATCC 64428</strain>
    </source>
</reference>
<dbReference type="EMBL" id="KN881823">
    <property type="protein sequence ID" value="KIY48659.1"/>
    <property type="molecule type" value="Genomic_DNA"/>
</dbReference>
<feature type="region of interest" description="Disordered" evidence="1">
    <location>
        <begin position="521"/>
        <end position="548"/>
    </location>
</feature>
<organism evidence="2 3">
    <name type="scientific">Fistulina hepatica ATCC 64428</name>
    <dbReference type="NCBI Taxonomy" id="1128425"/>
    <lineage>
        <taxon>Eukaryota</taxon>
        <taxon>Fungi</taxon>
        <taxon>Dikarya</taxon>
        <taxon>Basidiomycota</taxon>
        <taxon>Agaricomycotina</taxon>
        <taxon>Agaricomycetes</taxon>
        <taxon>Agaricomycetidae</taxon>
        <taxon>Agaricales</taxon>
        <taxon>Fistulinaceae</taxon>
        <taxon>Fistulina</taxon>
    </lineage>
</organism>
<feature type="region of interest" description="Disordered" evidence="1">
    <location>
        <begin position="266"/>
        <end position="288"/>
    </location>
</feature>
<evidence type="ECO:0000313" key="3">
    <source>
        <dbReference type="Proteomes" id="UP000054144"/>
    </source>
</evidence>